<name>A0A918DNI7_9GAMM</name>
<dbReference type="EMBL" id="BMLT01000001">
    <property type="protein sequence ID" value="GGO75549.1"/>
    <property type="molecule type" value="Genomic_DNA"/>
</dbReference>
<evidence type="ECO:0000313" key="2">
    <source>
        <dbReference type="Proteomes" id="UP000599578"/>
    </source>
</evidence>
<evidence type="ECO:0000313" key="1">
    <source>
        <dbReference type="EMBL" id="GGO75549.1"/>
    </source>
</evidence>
<protein>
    <submittedName>
        <fullName evidence="1">Uncharacterized protein</fullName>
    </submittedName>
</protein>
<keyword evidence="2" id="KW-1185">Reference proteome</keyword>
<comment type="caution">
    <text evidence="1">The sequence shown here is derived from an EMBL/GenBank/DDBJ whole genome shotgun (WGS) entry which is preliminary data.</text>
</comment>
<dbReference type="Pfam" id="PF20090">
    <property type="entry name" value="DUF6482"/>
    <property type="match status" value="1"/>
</dbReference>
<dbReference type="InterPro" id="IPR045508">
    <property type="entry name" value="DUF6482"/>
</dbReference>
<proteinExistence type="predicted"/>
<dbReference type="Proteomes" id="UP000599578">
    <property type="component" value="Unassembled WGS sequence"/>
</dbReference>
<organism evidence="1 2">
    <name type="scientific">Marinobacterium nitratireducens</name>
    <dbReference type="NCBI Taxonomy" id="518897"/>
    <lineage>
        <taxon>Bacteria</taxon>
        <taxon>Pseudomonadati</taxon>
        <taxon>Pseudomonadota</taxon>
        <taxon>Gammaproteobacteria</taxon>
        <taxon>Oceanospirillales</taxon>
        <taxon>Oceanospirillaceae</taxon>
        <taxon>Marinobacterium</taxon>
    </lineage>
</organism>
<gene>
    <name evidence="1" type="ORF">GCM10011348_00600</name>
</gene>
<accession>A0A918DNI7</accession>
<reference evidence="1 2" key="1">
    <citation type="journal article" date="2014" name="Int. J. Syst. Evol. Microbiol.">
        <title>Complete genome sequence of Corynebacterium casei LMG S-19264T (=DSM 44701T), isolated from a smear-ripened cheese.</title>
        <authorList>
            <consortium name="US DOE Joint Genome Institute (JGI-PGF)"/>
            <person name="Walter F."/>
            <person name="Albersmeier A."/>
            <person name="Kalinowski J."/>
            <person name="Ruckert C."/>
        </authorList>
    </citation>
    <scope>NUCLEOTIDE SEQUENCE [LARGE SCALE GENOMIC DNA]</scope>
    <source>
        <strain evidence="1 2">CGMCC 1.7286</strain>
    </source>
</reference>
<dbReference type="AlphaFoldDB" id="A0A918DNI7"/>
<sequence>MQISEFKQLASSHRLRTVNFIESGCGPMVVEVEFDEGKELIRDSHGEVLTCTNVTQAYDLCHKAGIHSANLVQVVPHDEACSGAVMDYHRESIPLKF</sequence>
<dbReference type="RefSeq" id="WP_188857251.1">
    <property type="nucleotide sequence ID" value="NZ_BMLT01000001.1"/>
</dbReference>